<feature type="transmembrane region" description="Helical" evidence="1">
    <location>
        <begin position="274"/>
        <end position="294"/>
    </location>
</feature>
<reference evidence="2" key="1">
    <citation type="journal article" date="2020" name="mSystems">
        <title>Genome- and Community-Level Interaction Insights into Carbon Utilization and Element Cycling Functions of Hydrothermarchaeota in Hydrothermal Sediment.</title>
        <authorList>
            <person name="Zhou Z."/>
            <person name="Liu Y."/>
            <person name="Xu W."/>
            <person name="Pan J."/>
            <person name="Luo Z.H."/>
            <person name="Li M."/>
        </authorList>
    </citation>
    <scope>NUCLEOTIDE SEQUENCE [LARGE SCALE GENOMIC DNA]</scope>
    <source>
        <strain evidence="2">SpSt-1135</strain>
    </source>
</reference>
<keyword evidence="1" id="KW-0812">Transmembrane</keyword>
<sequence length="443" mass="49898">MKKFLYCSKKGAKIISYKNKPTFQVLDIKETDVETIGQALSEKDTVSVSFEANLYVDVGDFVSLSKLATYTAIKNTVSNLGIFGGDFEVSFKKLKQVDKTKALYYYVAIEKSSFDTLDNLNCTIDQCVPAEIAIKNLFCANLPDNLPALVIIEKDDFIKTIAFDNNRLLTTKTIHKEGFGVEAQELIQFTQGTLAQHKIKNVFFLGSSELQDSLNQANIELTTPSFKIGSLVQDQILDYIEVLGLLYKSDINFLTPKHQNNYLLFKHSRYAIKFAFIVFILALFLMFAGIINYFKVLGLTEKFNSALADFQQNIGSIDTNVNVTNLQNSINLYANLSKTPKLSYILADLSTYKLPDLYFVEVSFTNGKFKDTQNTTSNQTLDSYEYSVSIKGVVFGTLGKAKSEFNTFLKEVSKKYNIGLSNFYYLDGKLLFDVKLEGKNVSF</sequence>
<organism evidence="2">
    <name type="scientific">Desulfurella acetivorans</name>
    <dbReference type="NCBI Taxonomy" id="33002"/>
    <lineage>
        <taxon>Bacteria</taxon>
        <taxon>Pseudomonadati</taxon>
        <taxon>Campylobacterota</taxon>
        <taxon>Desulfurellia</taxon>
        <taxon>Desulfurellales</taxon>
        <taxon>Desulfurellaceae</taxon>
        <taxon>Desulfurella</taxon>
    </lineage>
</organism>
<dbReference type="EMBL" id="DRZX01000137">
    <property type="protein sequence ID" value="HHS48781.1"/>
    <property type="molecule type" value="Genomic_DNA"/>
</dbReference>
<gene>
    <name evidence="2" type="ORF">ENM99_02835</name>
</gene>
<keyword evidence="1" id="KW-1133">Transmembrane helix</keyword>
<dbReference type="Proteomes" id="UP000886400">
    <property type="component" value="Unassembled WGS sequence"/>
</dbReference>
<evidence type="ECO:0000256" key="1">
    <source>
        <dbReference type="SAM" id="Phobius"/>
    </source>
</evidence>
<dbReference type="AlphaFoldDB" id="A0A7C6A6Q7"/>
<name>A0A7C6A6Q7_DESAE</name>
<protein>
    <recommendedName>
        <fullName evidence="3">GspL periplasmic domain-containing protein</fullName>
    </recommendedName>
</protein>
<evidence type="ECO:0000313" key="2">
    <source>
        <dbReference type="EMBL" id="HHS48781.1"/>
    </source>
</evidence>
<proteinExistence type="predicted"/>
<comment type="caution">
    <text evidence="2">The sequence shown here is derived from an EMBL/GenBank/DDBJ whole genome shotgun (WGS) entry which is preliminary data.</text>
</comment>
<keyword evidence="1" id="KW-0472">Membrane</keyword>
<evidence type="ECO:0008006" key="3">
    <source>
        <dbReference type="Google" id="ProtNLM"/>
    </source>
</evidence>
<accession>A0A7C6A6Q7</accession>